<feature type="domain" description="LcnD-like barrel-sandwich hybrid" evidence="10">
    <location>
        <begin position="59"/>
        <end position="352"/>
    </location>
</feature>
<dbReference type="RefSeq" id="WP_054642785.1">
    <property type="nucleotide sequence ID" value="NZ_LNUB01000047.1"/>
</dbReference>
<keyword evidence="7" id="KW-0175">Coiled coil</keyword>
<evidence type="ECO:0000256" key="1">
    <source>
        <dbReference type="ARBA" id="ARBA00004167"/>
    </source>
</evidence>
<organism evidence="12 13">
    <name type="scientific">Companilactobacillus kimchii</name>
    <dbReference type="NCBI Taxonomy" id="2801452"/>
    <lineage>
        <taxon>Bacteria</taxon>
        <taxon>Bacillati</taxon>
        <taxon>Bacillota</taxon>
        <taxon>Bacilli</taxon>
        <taxon>Lactobacillales</taxon>
        <taxon>Lactobacillaceae</taxon>
        <taxon>Companilactobacillus</taxon>
    </lineage>
</organism>
<comment type="subcellular location">
    <subcellularLocation>
        <location evidence="1">Membrane</location>
        <topology evidence="1">Single-pass membrane protein</topology>
    </subcellularLocation>
</comment>
<evidence type="ECO:0000256" key="8">
    <source>
        <dbReference type="SAM" id="Phobius"/>
    </source>
</evidence>
<dbReference type="InterPro" id="IPR050739">
    <property type="entry name" value="MFP"/>
</dbReference>
<keyword evidence="3" id="KW-0813">Transport</keyword>
<dbReference type="Pfam" id="PF25887">
    <property type="entry name" value="HB_LcnD"/>
    <property type="match status" value="1"/>
</dbReference>
<feature type="coiled-coil region" evidence="7">
    <location>
        <begin position="287"/>
        <end position="317"/>
    </location>
</feature>
<dbReference type="PANTHER" id="PTHR30386">
    <property type="entry name" value="MEMBRANE FUSION SUBUNIT OF EMRAB-TOLC MULTIDRUG EFFLUX PUMP"/>
    <property type="match status" value="1"/>
</dbReference>
<evidence type="ECO:0000256" key="6">
    <source>
        <dbReference type="ARBA" id="ARBA00023136"/>
    </source>
</evidence>
<evidence type="ECO:0000256" key="3">
    <source>
        <dbReference type="ARBA" id="ARBA00022448"/>
    </source>
</evidence>
<evidence type="ECO:0000256" key="2">
    <source>
        <dbReference type="ARBA" id="ARBA00009477"/>
    </source>
</evidence>
<feature type="domain" description="LcnD-like C-terminal" evidence="11">
    <location>
        <begin position="358"/>
        <end position="444"/>
    </location>
</feature>
<dbReference type="InterPro" id="IPR005696">
    <property type="entry name" value="MesE/LcnD"/>
</dbReference>
<accession>A0A210P7T9</accession>
<dbReference type="AlphaFoldDB" id="A0A210P7T9"/>
<protein>
    <submittedName>
        <fullName evidence="12">Mesentericin Y105 secretion protein MesE</fullName>
    </submittedName>
</protein>
<dbReference type="Proteomes" id="UP000196649">
    <property type="component" value="Unassembled WGS sequence"/>
</dbReference>
<comment type="similarity">
    <text evidence="2">Belongs to the membrane fusion protein (MFP) (TC 8.A.1) family.</text>
</comment>
<dbReference type="EMBL" id="MXAL01000008">
    <property type="protein sequence ID" value="OWF32553.1"/>
    <property type="molecule type" value="Genomic_DNA"/>
</dbReference>
<keyword evidence="6 8" id="KW-0472">Membrane</keyword>
<evidence type="ECO:0000259" key="9">
    <source>
        <dbReference type="Pfam" id="PF25887"/>
    </source>
</evidence>
<dbReference type="InterPro" id="IPR058786">
    <property type="entry name" value="BSH_LcnD"/>
</dbReference>
<dbReference type="PANTHER" id="PTHR30386:SF26">
    <property type="entry name" value="TRANSPORT PROTEIN COMB"/>
    <property type="match status" value="1"/>
</dbReference>
<evidence type="ECO:0000259" key="11">
    <source>
        <dbReference type="Pfam" id="PF25940"/>
    </source>
</evidence>
<evidence type="ECO:0000256" key="4">
    <source>
        <dbReference type="ARBA" id="ARBA00022692"/>
    </source>
</evidence>
<dbReference type="Pfam" id="PF25935">
    <property type="entry name" value="BSH_LcnD"/>
    <property type="match status" value="1"/>
</dbReference>
<dbReference type="NCBIfam" id="TIGR01000">
    <property type="entry name" value="bacteriocin_acc"/>
    <property type="match status" value="1"/>
</dbReference>
<evidence type="ECO:0000313" key="13">
    <source>
        <dbReference type="Proteomes" id="UP000196649"/>
    </source>
</evidence>
<dbReference type="Pfam" id="PF25940">
    <property type="entry name" value="LcnD_C"/>
    <property type="match status" value="1"/>
</dbReference>
<evidence type="ECO:0000256" key="7">
    <source>
        <dbReference type="SAM" id="Coils"/>
    </source>
</evidence>
<evidence type="ECO:0000259" key="10">
    <source>
        <dbReference type="Pfam" id="PF25935"/>
    </source>
</evidence>
<name>A0A210P7T9_9LACO</name>
<evidence type="ECO:0000256" key="5">
    <source>
        <dbReference type="ARBA" id="ARBA00022989"/>
    </source>
</evidence>
<dbReference type="InterPro" id="IPR058795">
    <property type="entry name" value="LcnD_C"/>
</dbReference>
<feature type="domain" description="LcnD-like long helical bundle" evidence="9">
    <location>
        <begin position="101"/>
        <end position="311"/>
    </location>
</feature>
<evidence type="ECO:0000313" key="12">
    <source>
        <dbReference type="EMBL" id="OWF32553.1"/>
    </source>
</evidence>
<reference evidence="12 13" key="1">
    <citation type="submission" date="2017-03" db="EMBL/GenBank/DDBJ databases">
        <title>Genome sequence of Lactobacillus kimchii KACC 12383.</title>
        <authorList>
            <person name="Chun J."/>
        </authorList>
    </citation>
    <scope>NUCLEOTIDE SEQUENCE [LARGE SCALE GENOMIC DNA]</scope>
    <source>
        <strain evidence="12 13">KACC 12383</strain>
    </source>
</reference>
<proteinExistence type="inferred from homology"/>
<comment type="caution">
    <text evidence="12">The sequence shown here is derived from an EMBL/GenBank/DDBJ whole genome shotgun (WGS) entry which is preliminary data.</text>
</comment>
<sequence>MNKKFLESSEFYNKRFNNFSSLLIIPISCLFLLVVIFSFFMKREVTIESFGDLGSRQNIPIIQSPSNSAIQKNYLSEGKYVKSGDILLSYKNTGNDIKINNVQNQQKDINDQIASLQIFQKGVESNQDTFDGDDKFGYRNLLKSYLNQRNIYGIESQMLQDKSSFSNGKIKQLTNLYDSNLKQKESELKSYQSIFDAIKNGKSYASNASYGYLYDGYSAELKSASDTDSKTSVKNSYLNNLRQQIDSINDEISNVSEQKDSLKDFDDSKYNVDSNNTKLESLQNEQLKSISEELVKLKSQSRNLKSNLKELDDLKDNSYIKAKKSGVIHMNNQSVKGAKYVGAGSEIAEIYPVLRSGNTLKLQSYVSSREISSIKKGQHMRLEITRNVPRPILIDGVINNISVAPVPVNKGTYYIVTAEAKSEPNIAPQIHYGMSGKTTIITGKETFFKYYKDKLLDKN</sequence>
<keyword evidence="4 8" id="KW-0812">Transmembrane</keyword>
<keyword evidence="5 8" id="KW-1133">Transmembrane helix</keyword>
<feature type="transmembrane region" description="Helical" evidence="8">
    <location>
        <begin position="21"/>
        <end position="41"/>
    </location>
</feature>
<gene>
    <name evidence="12" type="ORF">LKACC12383_01776</name>
</gene>
<dbReference type="InterPro" id="IPR058794">
    <property type="entry name" value="HB_LcnD"/>
</dbReference>
<dbReference type="Gene3D" id="2.40.30.170">
    <property type="match status" value="1"/>
</dbReference>
<dbReference type="GO" id="GO:0016020">
    <property type="term" value="C:membrane"/>
    <property type="evidence" value="ECO:0007669"/>
    <property type="project" value="UniProtKB-SubCell"/>
</dbReference>